<dbReference type="OrthoDB" id="6165342at2"/>
<protein>
    <submittedName>
        <fullName evidence="3">Tripartite tricarboxylate transporter TctB family</fullName>
    </submittedName>
</protein>
<accession>A0A378ZYT9</accession>
<feature type="transmembrane region" description="Helical" evidence="1">
    <location>
        <begin position="12"/>
        <end position="31"/>
    </location>
</feature>
<evidence type="ECO:0000256" key="1">
    <source>
        <dbReference type="SAM" id="Phobius"/>
    </source>
</evidence>
<sequence length="153" mass="16080">MSATRPSRLTRPETLTAIGIIIVAGALLVPALEFRPISALLPVSMLAGMIVLSLALLIKDQKNAAKGHVAKPMMVAPPRVAGAFLLITGYVVATGLIGFYLSTAITVPLVAYAFGYRSVPGLLTATLIVVGAIYAIFDFAMAQQFPVGIVWAR</sequence>
<keyword evidence="1" id="KW-0812">Transmembrane</keyword>
<dbReference type="EMBL" id="UGSK01000001">
    <property type="protein sequence ID" value="SUB02405.1"/>
    <property type="molecule type" value="Genomic_DNA"/>
</dbReference>
<dbReference type="RefSeq" id="WP_019965960.1">
    <property type="nucleotide sequence ID" value="NZ_UGSK01000001.1"/>
</dbReference>
<evidence type="ECO:0000313" key="3">
    <source>
        <dbReference type="EMBL" id="SUB02405.1"/>
    </source>
</evidence>
<feature type="transmembrane region" description="Helical" evidence="1">
    <location>
        <begin position="114"/>
        <end position="137"/>
    </location>
</feature>
<feature type="transmembrane region" description="Helical" evidence="1">
    <location>
        <begin position="37"/>
        <end position="58"/>
    </location>
</feature>
<keyword evidence="1" id="KW-0472">Membrane</keyword>
<feature type="transmembrane region" description="Helical" evidence="1">
    <location>
        <begin position="79"/>
        <end position="102"/>
    </location>
</feature>
<dbReference type="AlphaFoldDB" id="A0A378ZYT9"/>
<name>A0A378ZYT9_9HYPH</name>
<keyword evidence="1" id="KW-1133">Transmembrane helix</keyword>
<dbReference type="InterPro" id="IPR009936">
    <property type="entry name" value="DUF1468"/>
</dbReference>
<dbReference type="Pfam" id="PF07331">
    <property type="entry name" value="TctB"/>
    <property type="match status" value="1"/>
</dbReference>
<gene>
    <name evidence="3" type="ORF">NCTC13350_03357</name>
</gene>
<reference evidence="3 4" key="1">
    <citation type="submission" date="2018-06" db="EMBL/GenBank/DDBJ databases">
        <authorList>
            <consortium name="Pathogen Informatics"/>
            <person name="Doyle S."/>
        </authorList>
    </citation>
    <scope>NUCLEOTIDE SEQUENCE [LARGE SCALE GENOMIC DNA]</scope>
    <source>
        <strain evidence="3 4">NCTC13350</strain>
    </source>
</reference>
<evidence type="ECO:0000313" key="4">
    <source>
        <dbReference type="Proteomes" id="UP000255000"/>
    </source>
</evidence>
<feature type="domain" description="DUF1468" evidence="2">
    <location>
        <begin position="18"/>
        <end position="146"/>
    </location>
</feature>
<organism evidence="3 4">
    <name type="scientific">Pannonibacter phragmitetus</name>
    <dbReference type="NCBI Taxonomy" id="121719"/>
    <lineage>
        <taxon>Bacteria</taxon>
        <taxon>Pseudomonadati</taxon>
        <taxon>Pseudomonadota</taxon>
        <taxon>Alphaproteobacteria</taxon>
        <taxon>Hyphomicrobiales</taxon>
        <taxon>Stappiaceae</taxon>
        <taxon>Pannonibacter</taxon>
    </lineage>
</organism>
<dbReference type="Proteomes" id="UP000255000">
    <property type="component" value="Unassembled WGS sequence"/>
</dbReference>
<evidence type="ECO:0000259" key="2">
    <source>
        <dbReference type="Pfam" id="PF07331"/>
    </source>
</evidence>
<proteinExistence type="predicted"/>